<feature type="transmembrane region" description="Helical" evidence="8">
    <location>
        <begin position="282"/>
        <end position="300"/>
    </location>
</feature>
<name>A0A7X6I095_9ACTN</name>
<proteinExistence type="predicted"/>
<evidence type="ECO:0000259" key="9">
    <source>
        <dbReference type="PROSITE" id="PS50850"/>
    </source>
</evidence>
<keyword evidence="6 8" id="KW-0472">Membrane</keyword>
<evidence type="ECO:0000256" key="1">
    <source>
        <dbReference type="ARBA" id="ARBA00004651"/>
    </source>
</evidence>
<feature type="transmembrane region" description="Helical" evidence="8">
    <location>
        <begin position="45"/>
        <end position="65"/>
    </location>
</feature>
<evidence type="ECO:0000256" key="4">
    <source>
        <dbReference type="ARBA" id="ARBA00022692"/>
    </source>
</evidence>
<dbReference type="SUPFAM" id="SSF103473">
    <property type="entry name" value="MFS general substrate transporter"/>
    <property type="match status" value="1"/>
</dbReference>
<evidence type="ECO:0000256" key="8">
    <source>
        <dbReference type="SAM" id="Phobius"/>
    </source>
</evidence>
<reference evidence="10 11" key="1">
    <citation type="submission" date="2020-03" db="EMBL/GenBank/DDBJ databases">
        <title>Draft genome of Streptomyces sp. ventii, isolated from the Axial Seamount in the Pacific Ocean, and resequencing of the two type strains Streptomyces lonarensis strain NCL 716 and Streptomyces bohaiensis strain 11A07.</title>
        <authorList>
            <person name="Loughran R.M."/>
            <person name="Pfannmuller K.M."/>
            <person name="Wasson B.J."/>
            <person name="Deadmond M.C."/>
            <person name="Paddock B.E."/>
            <person name="Koyack M.J."/>
            <person name="Gallegos D.A."/>
            <person name="Mitchell E.A."/>
            <person name="Ushijima B."/>
            <person name="Saw J.H."/>
            <person name="Mcphail K.L."/>
            <person name="Videau P."/>
        </authorList>
    </citation>
    <scope>NUCLEOTIDE SEQUENCE [LARGE SCALE GENOMIC DNA]</scope>
    <source>
        <strain evidence="10 11">NCL716</strain>
    </source>
</reference>
<feature type="transmembrane region" description="Helical" evidence="8">
    <location>
        <begin position="405"/>
        <end position="424"/>
    </location>
</feature>
<keyword evidence="3" id="KW-1003">Cell membrane</keyword>
<keyword evidence="2" id="KW-0813">Transport</keyword>
<feature type="transmembrane region" description="Helical" evidence="8">
    <location>
        <begin position="243"/>
        <end position="262"/>
    </location>
</feature>
<dbReference type="Pfam" id="PF07690">
    <property type="entry name" value="MFS_1"/>
    <property type="match status" value="1"/>
</dbReference>
<feature type="transmembrane region" description="Helical" evidence="8">
    <location>
        <begin position="136"/>
        <end position="157"/>
    </location>
</feature>
<evidence type="ECO:0000256" key="6">
    <source>
        <dbReference type="ARBA" id="ARBA00023136"/>
    </source>
</evidence>
<gene>
    <name evidence="10" type="ORF">HCN56_16030</name>
</gene>
<dbReference type="RefSeq" id="WP_167971721.1">
    <property type="nucleotide sequence ID" value="NZ_JAAVJD010000127.1"/>
</dbReference>
<accession>A0A7X6I095</accession>
<protein>
    <submittedName>
        <fullName evidence="10">MFS transporter</fullName>
    </submittedName>
</protein>
<feature type="transmembrane region" description="Helical" evidence="8">
    <location>
        <begin position="163"/>
        <end position="184"/>
    </location>
</feature>
<dbReference type="PANTHER" id="PTHR23517:SF2">
    <property type="entry name" value="MULTIDRUG RESISTANCE PROTEIN MDTH"/>
    <property type="match status" value="1"/>
</dbReference>
<dbReference type="InterPro" id="IPR036259">
    <property type="entry name" value="MFS_trans_sf"/>
</dbReference>
<keyword evidence="4 8" id="KW-0812">Transmembrane</keyword>
<evidence type="ECO:0000313" key="10">
    <source>
        <dbReference type="EMBL" id="NJQ07049.1"/>
    </source>
</evidence>
<evidence type="ECO:0000256" key="3">
    <source>
        <dbReference type="ARBA" id="ARBA00022475"/>
    </source>
</evidence>
<dbReference type="PROSITE" id="PS50850">
    <property type="entry name" value="MFS"/>
    <property type="match status" value="1"/>
</dbReference>
<feature type="transmembrane region" description="Helical" evidence="8">
    <location>
        <begin position="77"/>
        <end position="96"/>
    </location>
</feature>
<dbReference type="GO" id="GO:0005886">
    <property type="term" value="C:plasma membrane"/>
    <property type="evidence" value="ECO:0007669"/>
    <property type="project" value="UniProtKB-SubCell"/>
</dbReference>
<feature type="domain" description="Major facilitator superfamily (MFS) profile" evidence="9">
    <location>
        <begin position="1"/>
        <end position="432"/>
    </location>
</feature>
<comment type="caution">
    <text evidence="10">The sequence shown here is derived from an EMBL/GenBank/DDBJ whole genome shotgun (WGS) entry which is preliminary data.</text>
</comment>
<comment type="subcellular location">
    <subcellularLocation>
        <location evidence="1">Cell membrane</location>
        <topology evidence="1">Multi-pass membrane protein</topology>
    </subcellularLocation>
</comment>
<dbReference type="Gene3D" id="1.20.1250.20">
    <property type="entry name" value="MFS general substrate transporter like domains"/>
    <property type="match status" value="1"/>
</dbReference>
<dbReference type="EMBL" id="JAAVJD010000127">
    <property type="protein sequence ID" value="NJQ07049.1"/>
    <property type="molecule type" value="Genomic_DNA"/>
</dbReference>
<sequence>MDKLTGTGSALRRIQIGNALSAFGNGFTVPYLFIYVARVRELGDLAAGATLAAFAVAALLVLPFTGRAIDQRGPLPVALAGAAAASAGALSFGFAATAPTVLVSAGVMGAGLAMLQPALATMIVWCSTPAGRSRAFATQFFLANLGLGLGGLTGGLIVDEHRAGSFVALFTTEAVMFLVLAAVVSTVRLPRSAPGVAPHRPVAASGGPGARGAAAARLRVRRRSADAAAPAADGMRAVFADPAMLLLCVLGFVLFFACYGQFEAGLAAYAVEVTRVSPSTLGMALAANTAAIVVTQYAVLRFVEGRRRSRVIALVGMVWTVAWLAAAASGLLPVAHALAVGLLISTYALFGVGEAMLSPTVAPLVADLAPARLIGRYNAAFALVKQLALAVGPAVGGLLAAVGAYLPYLVLVTGCSVGISVLALRLGRRLTRDQEYGTVPTTGADSPGEVPAVAVAAAEPVAVAAVVGAGGAGPTTPDVPARDGAGGGPPVTAAAVPARADREPVGCGSAAV</sequence>
<feature type="region of interest" description="Disordered" evidence="7">
    <location>
        <begin position="474"/>
        <end position="512"/>
    </location>
</feature>
<feature type="transmembrane region" description="Helical" evidence="8">
    <location>
        <begin position="377"/>
        <end position="399"/>
    </location>
</feature>
<evidence type="ECO:0000313" key="11">
    <source>
        <dbReference type="Proteomes" id="UP000578686"/>
    </source>
</evidence>
<dbReference type="PANTHER" id="PTHR23517">
    <property type="entry name" value="RESISTANCE PROTEIN MDTM, PUTATIVE-RELATED-RELATED"/>
    <property type="match status" value="1"/>
</dbReference>
<feature type="transmembrane region" description="Helical" evidence="8">
    <location>
        <begin position="338"/>
        <end position="365"/>
    </location>
</feature>
<dbReference type="GO" id="GO:0022857">
    <property type="term" value="F:transmembrane transporter activity"/>
    <property type="evidence" value="ECO:0007669"/>
    <property type="project" value="InterPro"/>
</dbReference>
<dbReference type="InterPro" id="IPR011701">
    <property type="entry name" value="MFS"/>
</dbReference>
<dbReference type="InterPro" id="IPR050171">
    <property type="entry name" value="MFS_Transporters"/>
</dbReference>
<evidence type="ECO:0000256" key="2">
    <source>
        <dbReference type="ARBA" id="ARBA00022448"/>
    </source>
</evidence>
<feature type="transmembrane region" description="Helical" evidence="8">
    <location>
        <begin position="20"/>
        <end position="39"/>
    </location>
</feature>
<feature type="transmembrane region" description="Helical" evidence="8">
    <location>
        <begin position="312"/>
        <end position="332"/>
    </location>
</feature>
<keyword evidence="5 8" id="KW-1133">Transmembrane helix</keyword>
<dbReference type="Proteomes" id="UP000578686">
    <property type="component" value="Unassembled WGS sequence"/>
</dbReference>
<keyword evidence="11" id="KW-1185">Reference proteome</keyword>
<organism evidence="10 11">
    <name type="scientific">Streptomyces lonarensis</name>
    <dbReference type="NCBI Taxonomy" id="700599"/>
    <lineage>
        <taxon>Bacteria</taxon>
        <taxon>Bacillati</taxon>
        <taxon>Actinomycetota</taxon>
        <taxon>Actinomycetes</taxon>
        <taxon>Kitasatosporales</taxon>
        <taxon>Streptomycetaceae</taxon>
        <taxon>Streptomyces</taxon>
    </lineage>
</organism>
<evidence type="ECO:0000256" key="7">
    <source>
        <dbReference type="SAM" id="MobiDB-lite"/>
    </source>
</evidence>
<dbReference type="AlphaFoldDB" id="A0A7X6I095"/>
<dbReference type="InterPro" id="IPR020846">
    <property type="entry name" value="MFS_dom"/>
</dbReference>
<evidence type="ECO:0000256" key="5">
    <source>
        <dbReference type="ARBA" id="ARBA00022989"/>
    </source>
</evidence>
<feature type="transmembrane region" description="Helical" evidence="8">
    <location>
        <begin position="102"/>
        <end position="124"/>
    </location>
</feature>